<feature type="compositionally biased region" description="Polar residues" evidence="1">
    <location>
        <begin position="28"/>
        <end position="37"/>
    </location>
</feature>
<gene>
    <name evidence="2" type="primary">Dere\GG16862</name>
    <name evidence="2" type="ORF">Dere_GG16862</name>
</gene>
<feature type="compositionally biased region" description="Basic residues" evidence="1">
    <location>
        <begin position="156"/>
        <end position="172"/>
    </location>
</feature>
<dbReference type="OrthoDB" id="8192811at2759"/>
<reference evidence="2 3" key="2">
    <citation type="journal article" date="2008" name="Bioinformatics">
        <title>Assembly reconciliation.</title>
        <authorList>
            <person name="Zimin A.V."/>
            <person name="Smith D.R."/>
            <person name="Sutton G."/>
            <person name="Yorke J.A."/>
        </authorList>
    </citation>
    <scope>NUCLEOTIDE SEQUENCE [LARGE SCALE GENOMIC DNA]</scope>
    <source>
        <strain evidence="2 3">TSC#14021-0224.01</strain>
    </source>
</reference>
<dbReference type="EMBL" id="CH954181">
    <property type="protein sequence ID" value="EDV48902.1"/>
    <property type="molecule type" value="Genomic_DNA"/>
</dbReference>
<dbReference type="OMA" id="HSFEMQP"/>
<proteinExistence type="predicted"/>
<dbReference type="PhylomeDB" id="B3P3L4"/>
<dbReference type="Proteomes" id="UP000008711">
    <property type="component" value="Unassembled WGS sequence"/>
</dbReference>
<evidence type="ECO:0000313" key="3">
    <source>
        <dbReference type="Proteomes" id="UP000008711"/>
    </source>
</evidence>
<name>B3P3L4_DROER</name>
<accession>B3P3L4</accession>
<keyword evidence="3" id="KW-1185">Reference proteome</keyword>
<reference evidence="2 3" key="1">
    <citation type="journal article" date="2007" name="Nature">
        <title>Evolution of genes and genomes on the Drosophila phylogeny.</title>
        <authorList>
            <consortium name="Drosophila 12 Genomes Consortium"/>
            <person name="Clark A.G."/>
            <person name="Eisen M.B."/>
            <person name="Smith D.R."/>
            <person name="Bergman C.M."/>
            <person name="Oliver B."/>
            <person name="Markow T.A."/>
            <person name="Kaufman T.C."/>
            <person name="Kellis M."/>
            <person name="Gelbart W."/>
            <person name="Iyer V.N."/>
            <person name="Pollard D.A."/>
            <person name="Sackton T.B."/>
            <person name="Larracuente A.M."/>
            <person name="Singh N.D."/>
            <person name="Abad J.P."/>
            <person name="Abt D.N."/>
            <person name="Adryan B."/>
            <person name="Aguade M."/>
            <person name="Akashi H."/>
            <person name="Anderson W.W."/>
            <person name="Aquadro C.F."/>
            <person name="Ardell D.H."/>
            <person name="Arguello R."/>
            <person name="Artieri C.G."/>
            <person name="Barbash D.A."/>
            <person name="Barker D."/>
            <person name="Barsanti P."/>
            <person name="Batterham P."/>
            <person name="Batzoglou S."/>
            <person name="Begun D."/>
            <person name="Bhutkar A."/>
            <person name="Blanco E."/>
            <person name="Bosak S.A."/>
            <person name="Bradley R.K."/>
            <person name="Brand A.D."/>
            <person name="Brent M.R."/>
            <person name="Brooks A.N."/>
            <person name="Brown R.H."/>
            <person name="Butlin R.K."/>
            <person name="Caggese C."/>
            <person name="Calvi B.R."/>
            <person name="Bernardo de Carvalho A."/>
            <person name="Caspi A."/>
            <person name="Castrezana S."/>
            <person name="Celniker S.E."/>
            <person name="Chang J.L."/>
            <person name="Chapple C."/>
            <person name="Chatterji S."/>
            <person name="Chinwalla A."/>
            <person name="Civetta A."/>
            <person name="Clifton S.W."/>
            <person name="Comeron J.M."/>
            <person name="Costello J.C."/>
            <person name="Coyne J.A."/>
            <person name="Daub J."/>
            <person name="David R.G."/>
            <person name="Delcher A.L."/>
            <person name="Delehaunty K."/>
            <person name="Do C.B."/>
            <person name="Ebling H."/>
            <person name="Edwards K."/>
            <person name="Eickbush T."/>
            <person name="Evans J.D."/>
            <person name="Filipski A."/>
            <person name="Findeiss S."/>
            <person name="Freyhult E."/>
            <person name="Fulton L."/>
            <person name="Fulton R."/>
            <person name="Garcia A.C."/>
            <person name="Gardiner A."/>
            <person name="Garfield D.A."/>
            <person name="Garvin B.E."/>
            <person name="Gibson G."/>
            <person name="Gilbert D."/>
            <person name="Gnerre S."/>
            <person name="Godfrey J."/>
            <person name="Good R."/>
            <person name="Gotea V."/>
            <person name="Gravely B."/>
            <person name="Greenberg A.J."/>
            <person name="Griffiths-Jones S."/>
            <person name="Gross S."/>
            <person name="Guigo R."/>
            <person name="Gustafson E.A."/>
            <person name="Haerty W."/>
            <person name="Hahn M.W."/>
            <person name="Halligan D.L."/>
            <person name="Halpern A.L."/>
            <person name="Halter G.M."/>
            <person name="Han M.V."/>
            <person name="Heger A."/>
            <person name="Hillier L."/>
            <person name="Hinrichs A.S."/>
            <person name="Holmes I."/>
            <person name="Hoskins R.A."/>
            <person name="Hubisz M.J."/>
            <person name="Hultmark D."/>
            <person name="Huntley M.A."/>
            <person name="Jaffe D.B."/>
            <person name="Jagadeeshan S."/>
            <person name="Jeck W.R."/>
            <person name="Johnson J."/>
            <person name="Jones C.D."/>
            <person name="Jordan W.C."/>
            <person name="Karpen G.H."/>
            <person name="Kataoka E."/>
            <person name="Keightley P.D."/>
            <person name="Kheradpour P."/>
            <person name="Kirkness E.F."/>
            <person name="Koerich L.B."/>
            <person name="Kristiansen K."/>
            <person name="Kudrna D."/>
            <person name="Kulathinal R.J."/>
            <person name="Kumar S."/>
            <person name="Kwok R."/>
            <person name="Lander E."/>
            <person name="Langley C.H."/>
            <person name="Lapoint R."/>
            <person name="Lazzaro B.P."/>
            <person name="Lee S.J."/>
            <person name="Levesque L."/>
            <person name="Li R."/>
            <person name="Lin C.F."/>
            <person name="Lin M.F."/>
            <person name="Lindblad-Toh K."/>
            <person name="Llopart A."/>
            <person name="Long M."/>
            <person name="Low L."/>
            <person name="Lozovsky E."/>
            <person name="Lu J."/>
            <person name="Luo M."/>
            <person name="Machado C.A."/>
            <person name="Makalowski W."/>
            <person name="Marzo M."/>
            <person name="Matsuda M."/>
            <person name="Matzkin L."/>
            <person name="McAllister B."/>
            <person name="McBride C.S."/>
            <person name="McKernan B."/>
            <person name="McKernan K."/>
            <person name="Mendez-Lago M."/>
            <person name="Minx P."/>
            <person name="Mollenhauer M.U."/>
            <person name="Montooth K."/>
            <person name="Mount S.M."/>
            <person name="Mu X."/>
            <person name="Myers E."/>
            <person name="Negre B."/>
            <person name="Newfeld S."/>
            <person name="Nielsen R."/>
            <person name="Noor M.A."/>
            <person name="O'Grady P."/>
            <person name="Pachter L."/>
            <person name="Papaceit M."/>
            <person name="Parisi M.J."/>
            <person name="Parisi M."/>
            <person name="Parts L."/>
            <person name="Pedersen J.S."/>
            <person name="Pesole G."/>
            <person name="Phillippy A.M."/>
            <person name="Ponting C.P."/>
            <person name="Pop M."/>
            <person name="Porcelli D."/>
            <person name="Powell J.R."/>
            <person name="Prohaska S."/>
            <person name="Pruitt K."/>
            <person name="Puig M."/>
            <person name="Quesneville H."/>
            <person name="Ram K.R."/>
            <person name="Rand D."/>
            <person name="Rasmussen M.D."/>
            <person name="Reed L.K."/>
            <person name="Reenan R."/>
            <person name="Reily A."/>
            <person name="Remington K.A."/>
            <person name="Rieger T.T."/>
            <person name="Ritchie M.G."/>
            <person name="Robin C."/>
            <person name="Rogers Y.H."/>
            <person name="Rohde C."/>
            <person name="Rozas J."/>
            <person name="Rubenfield M.J."/>
            <person name="Ruiz A."/>
            <person name="Russo S."/>
            <person name="Salzberg S.L."/>
            <person name="Sanchez-Gracia A."/>
            <person name="Saranga D.J."/>
            <person name="Sato H."/>
            <person name="Schaeffer S.W."/>
            <person name="Schatz M.C."/>
            <person name="Schlenke T."/>
            <person name="Schwartz R."/>
            <person name="Segarra C."/>
            <person name="Singh R.S."/>
            <person name="Sirot L."/>
            <person name="Sirota M."/>
            <person name="Sisneros N.B."/>
            <person name="Smith C.D."/>
            <person name="Smith T.F."/>
            <person name="Spieth J."/>
            <person name="Stage D.E."/>
            <person name="Stark A."/>
            <person name="Stephan W."/>
            <person name="Strausberg R.L."/>
            <person name="Strempel S."/>
            <person name="Sturgill D."/>
            <person name="Sutton G."/>
            <person name="Sutton G.G."/>
            <person name="Tao W."/>
            <person name="Teichmann S."/>
            <person name="Tobari Y.N."/>
            <person name="Tomimura Y."/>
            <person name="Tsolas J.M."/>
            <person name="Valente V.L."/>
            <person name="Venter E."/>
            <person name="Venter J.C."/>
            <person name="Vicario S."/>
            <person name="Vieira F.G."/>
            <person name="Vilella A.J."/>
            <person name="Villasante A."/>
            <person name="Walenz B."/>
            <person name="Wang J."/>
            <person name="Wasserman M."/>
            <person name="Watts T."/>
            <person name="Wilson D."/>
            <person name="Wilson R.K."/>
            <person name="Wing R.A."/>
            <person name="Wolfner M.F."/>
            <person name="Wong A."/>
            <person name="Wong G.K."/>
            <person name="Wu C.I."/>
            <person name="Wu G."/>
            <person name="Yamamoto D."/>
            <person name="Yang H.P."/>
            <person name="Yang S.P."/>
            <person name="Yorke J.A."/>
            <person name="Yoshida K."/>
            <person name="Zdobnov E."/>
            <person name="Zhang P."/>
            <person name="Zhang Y."/>
            <person name="Zimin A.V."/>
            <person name="Baldwin J."/>
            <person name="Abdouelleil A."/>
            <person name="Abdulkadir J."/>
            <person name="Abebe A."/>
            <person name="Abera B."/>
            <person name="Abreu J."/>
            <person name="Acer S.C."/>
            <person name="Aftuck L."/>
            <person name="Alexander A."/>
            <person name="An P."/>
            <person name="Anderson E."/>
            <person name="Anderson S."/>
            <person name="Arachi H."/>
            <person name="Azer M."/>
            <person name="Bachantsang P."/>
            <person name="Barry A."/>
            <person name="Bayul T."/>
            <person name="Berlin A."/>
            <person name="Bessette D."/>
            <person name="Bloom T."/>
            <person name="Blye J."/>
            <person name="Boguslavskiy L."/>
            <person name="Bonnet C."/>
            <person name="Boukhgalter B."/>
            <person name="Bourzgui I."/>
            <person name="Brown A."/>
            <person name="Cahill P."/>
            <person name="Channer S."/>
            <person name="Cheshatsang Y."/>
            <person name="Chuda L."/>
            <person name="Citroen M."/>
            <person name="Collymore A."/>
            <person name="Cooke P."/>
            <person name="Costello M."/>
            <person name="D'Aco K."/>
            <person name="Daza R."/>
            <person name="De Haan G."/>
            <person name="DeGray S."/>
            <person name="DeMaso C."/>
            <person name="Dhargay N."/>
            <person name="Dooley K."/>
            <person name="Dooley E."/>
            <person name="Doricent M."/>
            <person name="Dorje P."/>
            <person name="Dorjee K."/>
            <person name="Dupes A."/>
            <person name="Elong R."/>
            <person name="Falk J."/>
            <person name="Farina A."/>
            <person name="Faro S."/>
            <person name="Ferguson D."/>
            <person name="Fisher S."/>
            <person name="Foley C.D."/>
            <person name="Franke A."/>
            <person name="Friedrich D."/>
            <person name="Gadbois L."/>
            <person name="Gearin G."/>
            <person name="Gearin C.R."/>
            <person name="Giannoukos G."/>
            <person name="Goode T."/>
            <person name="Graham J."/>
            <person name="Grandbois E."/>
            <person name="Grewal S."/>
            <person name="Gyaltsen K."/>
            <person name="Hafez N."/>
            <person name="Hagos B."/>
            <person name="Hall J."/>
            <person name="Henson C."/>
            <person name="Hollinger A."/>
            <person name="Honan T."/>
            <person name="Huard M.D."/>
            <person name="Hughes L."/>
            <person name="Hurhula B."/>
            <person name="Husby M.E."/>
            <person name="Kamat A."/>
            <person name="Kanga B."/>
            <person name="Kashin S."/>
            <person name="Khazanovich D."/>
            <person name="Kisner P."/>
            <person name="Lance K."/>
            <person name="Lara M."/>
            <person name="Lee W."/>
            <person name="Lennon N."/>
            <person name="Letendre F."/>
            <person name="LeVine R."/>
            <person name="Lipovsky A."/>
            <person name="Liu X."/>
            <person name="Liu J."/>
            <person name="Liu S."/>
            <person name="Lokyitsang T."/>
            <person name="Lokyitsang Y."/>
            <person name="Lubonja R."/>
            <person name="Lui A."/>
            <person name="MacDonald P."/>
            <person name="Magnisalis V."/>
            <person name="Maru K."/>
            <person name="Matthews C."/>
            <person name="McCusker W."/>
            <person name="McDonough S."/>
            <person name="Mehta T."/>
            <person name="Meldrim J."/>
            <person name="Meneus L."/>
            <person name="Mihai O."/>
            <person name="Mihalev A."/>
            <person name="Mihova T."/>
            <person name="Mittelman R."/>
            <person name="Mlenga V."/>
            <person name="Montmayeur A."/>
            <person name="Mulrain L."/>
            <person name="Navidi A."/>
            <person name="Naylor J."/>
            <person name="Negash T."/>
            <person name="Nguyen T."/>
            <person name="Nguyen N."/>
            <person name="Nicol R."/>
            <person name="Norbu C."/>
            <person name="Norbu N."/>
            <person name="Novod N."/>
            <person name="O'Neill B."/>
            <person name="Osman S."/>
            <person name="Markiewicz E."/>
            <person name="Oyono O.L."/>
            <person name="Patti C."/>
            <person name="Phunkhang P."/>
            <person name="Pierre F."/>
            <person name="Priest M."/>
            <person name="Raghuraman S."/>
            <person name="Rege F."/>
            <person name="Reyes R."/>
            <person name="Rise C."/>
            <person name="Rogov P."/>
            <person name="Ross K."/>
            <person name="Ryan E."/>
            <person name="Settipalli S."/>
            <person name="Shea T."/>
            <person name="Sherpa N."/>
            <person name="Shi L."/>
            <person name="Shih D."/>
            <person name="Sparrow T."/>
            <person name="Spaulding J."/>
            <person name="Stalker J."/>
            <person name="Stange-Thomann N."/>
            <person name="Stavropoulos S."/>
            <person name="Stone C."/>
            <person name="Strader C."/>
            <person name="Tesfaye S."/>
            <person name="Thomson T."/>
            <person name="Thoulutsang Y."/>
            <person name="Thoulutsang D."/>
            <person name="Topham K."/>
            <person name="Topping I."/>
            <person name="Tsamla T."/>
            <person name="Vassiliev H."/>
            <person name="Vo A."/>
            <person name="Wangchuk T."/>
            <person name="Wangdi T."/>
            <person name="Weiand M."/>
            <person name="Wilkinson J."/>
            <person name="Wilson A."/>
            <person name="Yadav S."/>
            <person name="Young G."/>
            <person name="Yu Q."/>
            <person name="Zembek L."/>
            <person name="Zhong D."/>
            <person name="Zimmer A."/>
            <person name="Zwirko Z."/>
            <person name="Jaffe D.B."/>
            <person name="Alvarez P."/>
            <person name="Brockman W."/>
            <person name="Butler J."/>
            <person name="Chin C."/>
            <person name="Gnerre S."/>
            <person name="Grabherr M."/>
            <person name="Kleber M."/>
            <person name="Mauceli E."/>
            <person name="MacCallum I."/>
        </authorList>
    </citation>
    <scope>NUCLEOTIDE SEQUENCE [LARGE SCALE GENOMIC DNA]</scope>
    <source>
        <strain evidence="2 3">TSC#14021-0224.01</strain>
    </source>
</reference>
<dbReference type="HOGENOM" id="CLU_1176531_0_0_1"/>
<sequence length="248" mass="27444">MFVTVDNTNTFFSDNPYYFCNDAKSPRTPDSQSSSRGFSIFKRRNSKGSSPRPVVMTNPEQMRLITSANLDTTATMALGSPRGSFNSLAGYPQHAIELQTMNMYRQRSSNSHSEFRERLNSCNETHSSQCPGGGGASVAGDHDEVFNPLTSPTSSKSHRHHTLPSGGARRHSLGNWAQHQQQHQHQNSGAMGLGSPDEVPSMMAPRPPLLSPNKFRGSSHRRRGELTFHDTCVSHLLSMPRGNREFLC</sequence>
<organism evidence="2 3">
    <name type="scientific">Drosophila erecta</name>
    <name type="common">Fruit fly</name>
    <dbReference type="NCBI Taxonomy" id="7220"/>
    <lineage>
        <taxon>Eukaryota</taxon>
        <taxon>Metazoa</taxon>
        <taxon>Ecdysozoa</taxon>
        <taxon>Arthropoda</taxon>
        <taxon>Hexapoda</taxon>
        <taxon>Insecta</taxon>
        <taxon>Pterygota</taxon>
        <taxon>Neoptera</taxon>
        <taxon>Endopterygota</taxon>
        <taxon>Diptera</taxon>
        <taxon>Brachycera</taxon>
        <taxon>Muscomorpha</taxon>
        <taxon>Ephydroidea</taxon>
        <taxon>Drosophilidae</taxon>
        <taxon>Drosophila</taxon>
        <taxon>Sophophora</taxon>
    </lineage>
</organism>
<evidence type="ECO:0000256" key="1">
    <source>
        <dbReference type="SAM" id="MobiDB-lite"/>
    </source>
</evidence>
<feature type="region of interest" description="Disordered" evidence="1">
    <location>
        <begin position="107"/>
        <end position="220"/>
    </location>
</feature>
<feature type="region of interest" description="Disordered" evidence="1">
    <location>
        <begin position="23"/>
        <end position="55"/>
    </location>
</feature>
<dbReference type="AlphaFoldDB" id="B3P3L4"/>
<dbReference type="eggNOG" id="ENOG502QS94">
    <property type="taxonomic scope" value="Eukaryota"/>
</dbReference>
<evidence type="ECO:0000313" key="2">
    <source>
        <dbReference type="EMBL" id="EDV48902.1"/>
    </source>
</evidence>
<protein>
    <submittedName>
        <fullName evidence="2">GG16862</fullName>
    </submittedName>
</protein>
<feature type="compositionally biased region" description="Polar residues" evidence="1">
    <location>
        <begin position="120"/>
        <end position="130"/>
    </location>
</feature>